<evidence type="ECO:0000313" key="10">
    <source>
        <dbReference type="EMBL" id="MCT7360980.1"/>
    </source>
</evidence>
<accession>A0A9X3ASZ3</accession>
<sequence length="790" mass="86851">MKTLWLNTIMRYPWLLLLLLLALAFGASVGGKNLYFRGDYKVFFSQDYAPLQDFEEMQRIFNKNDNISVLVVPQNGDVFTNENLTLLAELTKEAWQTPFSSRVDSVVNFQHTWSEYDDMIVEDLVQNPQDLTAADLQRIRTIAFNEPNLNGGLVAEDGRAAIVNITVQIPDATETNDNTAEVIQVVDFVKRLTDELSSRYPQAAFYHTGVIPMNYSFATEGQKDMETLVPAMLGLIVLMLAVMLRSVLAMLATVVVLVLTISVTMGLGGWLGFFLSTGTINVPIVVMTLAVADCVHLVASAQFAMREGRSRSDAIGFALDLNLMPVFITSATTAVGFLTLVLSESPVLADFGILSAIGVMVAFVLSVTLLPVLLLILPVRVKVSPEHHGGMEKFGGWVVRHQRTLLPVTALLMLIFGSLVTLNVVNDEATKYFAKGTDFRDSVDTQEEYLSGTDTIDWALYSGEAQGVNAPEFIAKTEAFAEWLRQQPEVDHVTTLSDTFKRLNKNMHGDDESYYRIPQDRELAAQYLLLYEMSLPYGLDLNNQLNVDKSSTRLTSTLKNLGSKEIVELEDRARAWFAENATGIRLAAASPSLMFSHIGETNMDSMIVSMIAALILISALLVVALRSVRLGAISLIPNLGPALVGFGIWGLISGEINLGLSIVASMTLGIIVDDTVHFLAKYKRARDDGKDAEAAVRYAFSSVGRALLITTVVLVAGFSMLAFSAFRLNSDMGLATALIIFIALLVDFFFLPAFLLRLDKNNQAHCNTPHKQQELKTETHPASTLTGETL</sequence>
<evidence type="ECO:0000313" key="11">
    <source>
        <dbReference type="Proteomes" id="UP001147830"/>
    </source>
</evidence>
<feature type="transmembrane region" description="Helical" evidence="8">
    <location>
        <begin position="732"/>
        <end position="755"/>
    </location>
</feature>
<feature type="domain" description="SSD" evidence="9">
    <location>
        <begin position="630"/>
        <end position="757"/>
    </location>
</feature>
<evidence type="ECO:0000256" key="7">
    <source>
        <dbReference type="SAM" id="MobiDB-lite"/>
    </source>
</evidence>
<proteinExistence type="inferred from homology"/>
<dbReference type="PROSITE" id="PS50156">
    <property type="entry name" value="SSD"/>
    <property type="match status" value="2"/>
</dbReference>
<feature type="transmembrane region" description="Helical" evidence="8">
    <location>
        <begin position="317"/>
        <end position="341"/>
    </location>
</feature>
<dbReference type="Pfam" id="PF03176">
    <property type="entry name" value="MMPL"/>
    <property type="match status" value="2"/>
</dbReference>
<dbReference type="InterPro" id="IPR050545">
    <property type="entry name" value="Mycobact_MmpL"/>
</dbReference>
<dbReference type="PANTHER" id="PTHR33406:SF6">
    <property type="entry name" value="MEMBRANE PROTEIN YDGH-RELATED"/>
    <property type="match status" value="1"/>
</dbReference>
<dbReference type="PANTHER" id="PTHR33406">
    <property type="entry name" value="MEMBRANE PROTEIN MJ1562-RELATED"/>
    <property type="match status" value="1"/>
</dbReference>
<keyword evidence="3" id="KW-1003">Cell membrane</keyword>
<feature type="transmembrane region" description="Helical" evidence="8">
    <location>
        <begin position="353"/>
        <end position="377"/>
    </location>
</feature>
<evidence type="ECO:0000256" key="1">
    <source>
        <dbReference type="ARBA" id="ARBA00004651"/>
    </source>
</evidence>
<keyword evidence="11" id="KW-1185">Reference proteome</keyword>
<dbReference type="AlphaFoldDB" id="A0A9X3ASZ3"/>
<evidence type="ECO:0000256" key="6">
    <source>
        <dbReference type="ARBA" id="ARBA00023136"/>
    </source>
</evidence>
<feature type="transmembrane region" description="Helical" evidence="8">
    <location>
        <begin position="606"/>
        <end position="625"/>
    </location>
</feature>
<dbReference type="InterPro" id="IPR004869">
    <property type="entry name" value="MMPL_dom"/>
</dbReference>
<dbReference type="Proteomes" id="UP001147830">
    <property type="component" value="Unassembled WGS sequence"/>
</dbReference>
<evidence type="ECO:0000259" key="9">
    <source>
        <dbReference type="PROSITE" id="PS50156"/>
    </source>
</evidence>
<evidence type="ECO:0000256" key="5">
    <source>
        <dbReference type="ARBA" id="ARBA00022989"/>
    </source>
</evidence>
<keyword evidence="4 8" id="KW-0812">Transmembrane</keyword>
<evidence type="ECO:0000256" key="2">
    <source>
        <dbReference type="ARBA" id="ARBA00010157"/>
    </source>
</evidence>
<evidence type="ECO:0000256" key="3">
    <source>
        <dbReference type="ARBA" id="ARBA00022475"/>
    </source>
</evidence>
<feature type="transmembrane region" description="Helical" evidence="8">
    <location>
        <begin position="227"/>
        <end position="244"/>
    </location>
</feature>
<feature type="region of interest" description="Disordered" evidence="7">
    <location>
        <begin position="768"/>
        <end position="790"/>
    </location>
</feature>
<dbReference type="RefSeq" id="WP_260977811.1">
    <property type="nucleotide sequence ID" value="NZ_JAOANI010000029.1"/>
</dbReference>
<protein>
    <submittedName>
        <fullName evidence="10">MMPL family transporter</fullName>
    </submittedName>
</protein>
<dbReference type="InterPro" id="IPR000731">
    <property type="entry name" value="SSD"/>
</dbReference>
<comment type="similarity">
    <text evidence="2">Belongs to the resistance-nodulation-cell division (RND) (TC 2.A.6) family. MmpL subfamily.</text>
</comment>
<feature type="transmembrane region" description="Helical" evidence="8">
    <location>
        <begin position="405"/>
        <end position="425"/>
    </location>
</feature>
<evidence type="ECO:0000256" key="8">
    <source>
        <dbReference type="SAM" id="Phobius"/>
    </source>
</evidence>
<feature type="transmembrane region" description="Helical" evidence="8">
    <location>
        <begin position="251"/>
        <end position="274"/>
    </location>
</feature>
<gene>
    <name evidence="10" type="ORF">NYR02_18300</name>
</gene>
<dbReference type="SUPFAM" id="SSF82866">
    <property type="entry name" value="Multidrug efflux transporter AcrB transmembrane domain"/>
    <property type="match status" value="2"/>
</dbReference>
<comment type="subcellular location">
    <subcellularLocation>
        <location evidence="1">Cell membrane</location>
        <topology evidence="1">Multi-pass membrane protein</topology>
    </subcellularLocation>
</comment>
<feature type="transmembrane region" description="Helical" evidence="8">
    <location>
        <begin position="706"/>
        <end position="726"/>
    </location>
</feature>
<keyword evidence="5 8" id="KW-1133">Transmembrane helix</keyword>
<organism evidence="10 11">
    <name type="scientific">Thalassolituus pacificus</name>
    <dbReference type="NCBI Taxonomy" id="2975440"/>
    <lineage>
        <taxon>Bacteria</taxon>
        <taxon>Pseudomonadati</taxon>
        <taxon>Pseudomonadota</taxon>
        <taxon>Gammaproteobacteria</taxon>
        <taxon>Oceanospirillales</taxon>
        <taxon>Oceanospirillaceae</taxon>
        <taxon>Thalassolituus</taxon>
    </lineage>
</organism>
<feature type="transmembrane region" description="Helical" evidence="8">
    <location>
        <begin position="280"/>
        <end position="305"/>
    </location>
</feature>
<feature type="compositionally biased region" description="Polar residues" evidence="7">
    <location>
        <begin position="780"/>
        <end position="790"/>
    </location>
</feature>
<dbReference type="GO" id="GO:0005886">
    <property type="term" value="C:plasma membrane"/>
    <property type="evidence" value="ECO:0007669"/>
    <property type="project" value="UniProtKB-SubCell"/>
</dbReference>
<feature type="domain" description="SSD" evidence="9">
    <location>
        <begin position="251"/>
        <end position="376"/>
    </location>
</feature>
<dbReference type="EMBL" id="JAOANI010000029">
    <property type="protein sequence ID" value="MCT7360980.1"/>
    <property type="molecule type" value="Genomic_DNA"/>
</dbReference>
<reference evidence="10" key="1">
    <citation type="journal article" date="2022" name="Front. Microbiol.">
        <title>Genome-based taxonomic rearrangement of Oceanobacter-related bacteria including the description of Thalassolituus hydrocarbonoclasticus sp. nov. and Thalassolituus pacificus sp. nov. and emended description of the genus Thalassolituus.</title>
        <authorList>
            <person name="Dong C."/>
            <person name="Wei L."/>
            <person name="Wang J."/>
            <person name="Lai Q."/>
            <person name="Huang Z."/>
            <person name="Shao Z."/>
        </authorList>
    </citation>
    <scope>NUCLEOTIDE SEQUENCE</scope>
    <source>
        <strain evidence="10">59MF3M-4</strain>
    </source>
</reference>
<feature type="transmembrane region" description="Helical" evidence="8">
    <location>
        <begin position="658"/>
        <end position="680"/>
    </location>
</feature>
<name>A0A9X3ASZ3_9GAMM</name>
<reference evidence="10" key="2">
    <citation type="submission" date="2022-08" db="EMBL/GenBank/DDBJ databases">
        <authorList>
            <person name="Dong C."/>
        </authorList>
    </citation>
    <scope>NUCLEOTIDE SEQUENCE</scope>
    <source>
        <strain evidence="10">59MF3M-4</strain>
    </source>
</reference>
<evidence type="ECO:0000256" key="4">
    <source>
        <dbReference type="ARBA" id="ARBA00022692"/>
    </source>
</evidence>
<dbReference type="Gene3D" id="1.20.1640.10">
    <property type="entry name" value="Multidrug efflux transporter AcrB transmembrane domain"/>
    <property type="match status" value="2"/>
</dbReference>
<keyword evidence="6 8" id="KW-0472">Membrane</keyword>
<feature type="transmembrane region" description="Helical" evidence="8">
    <location>
        <begin position="632"/>
        <end position="652"/>
    </location>
</feature>
<comment type="caution">
    <text evidence="10">The sequence shown here is derived from an EMBL/GenBank/DDBJ whole genome shotgun (WGS) entry which is preliminary data.</text>
</comment>